<accession>A0A857DLG7</accession>
<dbReference type="InterPro" id="IPR000160">
    <property type="entry name" value="GGDEF_dom"/>
</dbReference>
<dbReference type="PROSITE" id="PS51832">
    <property type="entry name" value="HD_GYP"/>
    <property type="match status" value="1"/>
</dbReference>
<evidence type="ECO:0000313" key="4">
    <source>
        <dbReference type="Proteomes" id="UP000430508"/>
    </source>
</evidence>
<dbReference type="Pfam" id="PF00990">
    <property type="entry name" value="GGDEF"/>
    <property type="match status" value="1"/>
</dbReference>
<dbReference type="SUPFAM" id="SSF55073">
    <property type="entry name" value="Nucleotide cyclase"/>
    <property type="match status" value="1"/>
</dbReference>
<reference evidence="3 4" key="1">
    <citation type="submission" date="2019-12" db="EMBL/GenBank/DDBJ databases">
        <title>Sequence classification of anaerobic respiratory reductive dehalogenases: First we see many, then we see few.</title>
        <authorList>
            <person name="Molenda O."/>
            <person name="Puentes Jacome L.A."/>
            <person name="Cao X."/>
            <person name="Nesbo C.L."/>
            <person name="Tang S."/>
            <person name="Morson N."/>
            <person name="Patron J."/>
            <person name="Lomheim L."/>
            <person name="Wishart D.S."/>
            <person name="Edwards E.A."/>
        </authorList>
    </citation>
    <scope>NUCLEOTIDE SEQUENCE [LARGE SCALE GENOMIC DNA]</scope>
    <source>
        <strain evidence="3 4">12DCA</strain>
    </source>
</reference>
<evidence type="ECO:0000259" key="2">
    <source>
        <dbReference type="PROSITE" id="PS51832"/>
    </source>
</evidence>
<evidence type="ECO:0000259" key="1">
    <source>
        <dbReference type="PROSITE" id="PS50887"/>
    </source>
</evidence>
<dbReference type="PROSITE" id="PS50887">
    <property type="entry name" value="GGDEF"/>
    <property type="match status" value="1"/>
</dbReference>
<feature type="domain" description="HD-GYP" evidence="2">
    <location>
        <begin position="307"/>
        <end position="494"/>
    </location>
</feature>
<dbReference type="Proteomes" id="UP000430508">
    <property type="component" value="Chromosome"/>
</dbReference>
<dbReference type="InterPro" id="IPR003607">
    <property type="entry name" value="HD/PDEase_dom"/>
</dbReference>
<dbReference type="SMART" id="SM00471">
    <property type="entry name" value="HDc"/>
    <property type="match status" value="1"/>
</dbReference>
<dbReference type="InterPro" id="IPR029787">
    <property type="entry name" value="Nucleotide_cyclase"/>
</dbReference>
<evidence type="ECO:0000313" key="3">
    <source>
        <dbReference type="EMBL" id="QHA00976.1"/>
    </source>
</evidence>
<dbReference type="CDD" id="cd01949">
    <property type="entry name" value="GGDEF"/>
    <property type="match status" value="1"/>
</dbReference>
<dbReference type="NCBIfam" id="TIGR00254">
    <property type="entry name" value="GGDEF"/>
    <property type="match status" value="1"/>
</dbReference>
<dbReference type="InterPro" id="IPR043128">
    <property type="entry name" value="Rev_trsase/Diguanyl_cyclase"/>
</dbReference>
<sequence length="494" mass="57176">MKEYYNALNEKKITRQAIIGLGENSIRKNYYPELQEKLLDLEHINIRNKALMAAIQDIMLVSDSDGHISTFAVSNKKDDPLTLEILRNNEIVRRLQEAIHQVVQKREMVTCDFRLKYQGRDYYFESRIHISEINEILILVRDMTERTLMEMQLREMAERESLTKLYKRHCLINKLAEFHGKSFEKLTVLLFDIDGLKIINDTFGNLKGDEVIVSVARIIHDHFRLIGYIARIGGDEFCVIVEGFSSQEIEQQLKQMNKMLHKYNEQTDALKISLSSGYSFHKTGIVNTEWMFQEANNNMYQNKLLKESSNRNDLVKTLMRALEAKDYITEGHAERMGELATQMGVALRLPQSKLDRIRLLAKFHDIGKVGIPDRILCKPSKLNEEEWKVMKTHCGIGERIAAESSELKSIAHLILKHHERWDGKGYPLGLKAGEIPIECRILSIVDTFDAMTNDRPYREARSEAEAIKEIVSCSRTQFDPNLVLLFKEIIEKSS</sequence>
<feature type="domain" description="GGDEF" evidence="1">
    <location>
        <begin position="184"/>
        <end position="317"/>
    </location>
</feature>
<dbReference type="InterPro" id="IPR037522">
    <property type="entry name" value="HD_GYP_dom"/>
</dbReference>
<dbReference type="PANTHER" id="PTHR45228">
    <property type="entry name" value="CYCLIC DI-GMP PHOSPHODIESTERASE TM_0186-RELATED"/>
    <property type="match status" value="1"/>
</dbReference>
<dbReference type="Pfam" id="PF13487">
    <property type="entry name" value="HD_5"/>
    <property type="match status" value="1"/>
</dbReference>
<dbReference type="Gene3D" id="1.10.3210.10">
    <property type="entry name" value="Hypothetical protein af1432"/>
    <property type="match status" value="1"/>
</dbReference>
<dbReference type="CDD" id="cd00077">
    <property type="entry name" value="HDc"/>
    <property type="match status" value="1"/>
</dbReference>
<proteinExistence type="predicted"/>
<name>A0A857DLG7_9FIRM</name>
<dbReference type="SUPFAM" id="SSF109604">
    <property type="entry name" value="HD-domain/PDEase-like"/>
    <property type="match status" value="1"/>
</dbReference>
<dbReference type="EMBL" id="CP046996">
    <property type="protein sequence ID" value="QHA00976.1"/>
    <property type="molecule type" value="Genomic_DNA"/>
</dbReference>
<protein>
    <submittedName>
        <fullName evidence="3">Diguanylate cyclase</fullName>
    </submittedName>
</protein>
<dbReference type="PANTHER" id="PTHR45228:SF1">
    <property type="entry name" value="CYCLIC DI-GMP PHOSPHODIESTERASE TM_0186"/>
    <property type="match status" value="1"/>
</dbReference>
<dbReference type="RefSeq" id="WP_158208344.1">
    <property type="nucleotide sequence ID" value="NZ_CP046996.1"/>
</dbReference>
<dbReference type="InterPro" id="IPR052020">
    <property type="entry name" value="Cyclic_di-GMP/3'3'-cGAMP_PDE"/>
</dbReference>
<dbReference type="SMART" id="SM00267">
    <property type="entry name" value="GGDEF"/>
    <property type="match status" value="1"/>
</dbReference>
<gene>
    <name evidence="3" type="ORF">GQ588_10190</name>
</gene>
<organism evidence="3 4">
    <name type="scientific">Dehalobacter restrictus</name>
    <dbReference type="NCBI Taxonomy" id="55583"/>
    <lineage>
        <taxon>Bacteria</taxon>
        <taxon>Bacillati</taxon>
        <taxon>Bacillota</taxon>
        <taxon>Clostridia</taxon>
        <taxon>Eubacteriales</taxon>
        <taxon>Desulfitobacteriaceae</taxon>
        <taxon>Dehalobacter</taxon>
    </lineage>
</organism>
<dbReference type="Gene3D" id="3.30.70.270">
    <property type="match status" value="1"/>
</dbReference>
<dbReference type="AlphaFoldDB" id="A0A857DLG7"/>